<accession>A0A8H4PQR9</accession>
<dbReference type="Gene3D" id="3.40.50.1820">
    <property type="entry name" value="alpha/beta hydrolase"/>
    <property type="match status" value="1"/>
</dbReference>
<keyword evidence="2" id="KW-1185">Reference proteome</keyword>
<dbReference type="InterPro" id="IPR029058">
    <property type="entry name" value="AB_hydrolase_fold"/>
</dbReference>
<proteinExistence type="predicted"/>
<dbReference type="EMBL" id="JAAVMX010000005">
    <property type="protein sequence ID" value="KAF4508693.1"/>
    <property type="molecule type" value="Genomic_DNA"/>
</dbReference>
<dbReference type="AlphaFoldDB" id="A0A8H4PQR9"/>
<evidence type="ECO:0000313" key="2">
    <source>
        <dbReference type="Proteomes" id="UP000557566"/>
    </source>
</evidence>
<evidence type="ECO:0000313" key="1">
    <source>
        <dbReference type="EMBL" id="KAF4508693.1"/>
    </source>
</evidence>
<reference evidence="1 2" key="1">
    <citation type="journal article" date="2020" name="Genome Biol. Evol.">
        <title>A new high-quality draft genome assembly of the Chinese cordyceps Ophiocordyceps sinensis.</title>
        <authorList>
            <person name="Shu R."/>
            <person name="Zhang J."/>
            <person name="Meng Q."/>
            <person name="Zhang H."/>
            <person name="Zhou G."/>
            <person name="Li M."/>
            <person name="Wu P."/>
            <person name="Zhao Y."/>
            <person name="Chen C."/>
            <person name="Qin Q."/>
        </authorList>
    </citation>
    <scope>NUCLEOTIDE SEQUENCE [LARGE SCALE GENOMIC DNA]</scope>
    <source>
        <strain evidence="1 2">IOZ07</strain>
    </source>
</reference>
<sequence>MSVAPLPFPTAVEPAALLCPANKDEPAAMRTVSPELVQAEDWSQPASFTGSTTPVFLIHDGGGTTFAYHCLDPLYRYVYGIANPYFFCGTRFAGGIPEMGRLYAKRIRLAVAQPHFPAKKKADGTVDVLLGGWSLGGLLSLEVARLLADDCVVRVVGILMVDSVCPGRPDDYRGPVAPPDTSEESKTKNQILAQRCMAEARRMVGEWDVPTWQGRYASKRPRMVLLRATDYIPTRPPGTSGLDINREDPILGWGCHDDAMFDHVVDVQGHHFDLFDMDRIGSTTAAIRQGLDRLEAAVYSRGR</sequence>
<gene>
    <name evidence="1" type="ORF">G6O67_005038</name>
</gene>
<dbReference type="OrthoDB" id="10253869at2759"/>
<dbReference type="Proteomes" id="UP000557566">
    <property type="component" value="Unassembled WGS sequence"/>
</dbReference>
<name>A0A8H4PQR9_9HYPO</name>
<evidence type="ECO:0008006" key="3">
    <source>
        <dbReference type="Google" id="ProtNLM"/>
    </source>
</evidence>
<organism evidence="1 2">
    <name type="scientific">Ophiocordyceps sinensis</name>
    <dbReference type="NCBI Taxonomy" id="72228"/>
    <lineage>
        <taxon>Eukaryota</taxon>
        <taxon>Fungi</taxon>
        <taxon>Dikarya</taxon>
        <taxon>Ascomycota</taxon>
        <taxon>Pezizomycotina</taxon>
        <taxon>Sordariomycetes</taxon>
        <taxon>Hypocreomycetidae</taxon>
        <taxon>Hypocreales</taxon>
        <taxon>Ophiocordycipitaceae</taxon>
        <taxon>Ophiocordyceps</taxon>
    </lineage>
</organism>
<protein>
    <recommendedName>
        <fullName evidence="3">Thioesterase</fullName>
    </recommendedName>
</protein>
<dbReference type="SUPFAM" id="SSF53474">
    <property type="entry name" value="alpha/beta-Hydrolases"/>
    <property type="match status" value="1"/>
</dbReference>
<comment type="caution">
    <text evidence="1">The sequence shown here is derived from an EMBL/GenBank/DDBJ whole genome shotgun (WGS) entry which is preliminary data.</text>
</comment>